<evidence type="ECO:0000313" key="2">
    <source>
        <dbReference type="EMBL" id="PNP53578.1"/>
    </source>
</evidence>
<dbReference type="AlphaFoldDB" id="A0A2K0U739"/>
<sequence>MGDKMASYAYTNISVGFFAKEAEIFKAYSNKITFKVLNVEKSPSAQGYKQHSYNIIITSNILHATESLHITLVNTRKLLKPGGYLLLLEITNNNPIRTGLIWGTFAGWWLGVEDGCRWAPTISPGQWHSALRKARNQSLQTARLAEELADNLRRFCGELTVLNSLPTDEEALNLAPQSTFINLVDINSPIFKDITSERMGGLQRMFELAKHPYHISSITFSRVVRRESGHVNLGHLDVSDLQQSDVPKAISKHLLQLVALDEWETPAIGADGQEDQQRILWSKESEAFLDNGTLLLPRLVNNVEQNARLNSARRTIYKEVPIRSPTVTLIPPSGTSPPSLAEPTSLVQRKSDSLLWADSSSLMALNVHSDSYLFLAVSKEDTTGRPMLLLSTTNSVAMDPIATLETTIDARTYAKNPSESSSRLLVTAASEILASSLLDHLSPGSSVLIHCSNKDRFLAAALSRRASGAAVKFAFTFDSDNKSGTEDSA</sequence>
<protein>
    <submittedName>
        <fullName evidence="2">Uncharacterized protein</fullName>
    </submittedName>
</protein>
<accession>A0A2K0U739</accession>
<evidence type="ECO:0000313" key="3">
    <source>
        <dbReference type="Proteomes" id="UP000236290"/>
    </source>
</evidence>
<evidence type="ECO:0000256" key="1">
    <source>
        <dbReference type="ARBA" id="ARBA00022679"/>
    </source>
</evidence>
<dbReference type="OrthoDB" id="5414098at2759"/>
<dbReference type="Proteomes" id="UP000236290">
    <property type="component" value="Unassembled WGS sequence"/>
</dbReference>
<organism evidence="2 3">
    <name type="scientific">Trichoderma harzianum</name>
    <name type="common">Hypocrea lixii</name>
    <dbReference type="NCBI Taxonomy" id="5544"/>
    <lineage>
        <taxon>Eukaryota</taxon>
        <taxon>Fungi</taxon>
        <taxon>Dikarya</taxon>
        <taxon>Ascomycota</taxon>
        <taxon>Pezizomycotina</taxon>
        <taxon>Sordariomycetes</taxon>
        <taxon>Hypocreomycetidae</taxon>
        <taxon>Hypocreales</taxon>
        <taxon>Hypocreaceae</taxon>
        <taxon>Trichoderma</taxon>
    </lineage>
</organism>
<dbReference type="EMBL" id="MTYI01000078">
    <property type="protein sequence ID" value="PNP53578.1"/>
    <property type="molecule type" value="Genomic_DNA"/>
</dbReference>
<reference evidence="2 3" key="1">
    <citation type="submission" date="2017-02" db="EMBL/GenBank/DDBJ databases">
        <title>Genomes of Trichoderma spp. with biocontrol activity.</title>
        <authorList>
            <person name="Gardiner D."/>
            <person name="Kazan K."/>
            <person name="Vos C."/>
            <person name="Harvey P."/>
        </authorList>
    </citation>
    <scope>NUCLEOTIDE SEQUENCE [LARGE SCALE GENOMIC DNA]</scope>
    <source>
        <strain evidence="2 3">Tr1</strain>
    </source>
</reference>
<dbReference type="InterPro" id="IPR050444">
    <property type="entry name" value="Polyketide_Synthase"/>
</dbReference>
<name>A0A2K0U739_TRIHA</name>
<dbReference type="PANTHER" id="PTHR45681">
    <property type="entry name" value="POLYKETIDE SYNTHASE 44-RELATED"/>
    <property type="match status" value="1"/>
</dbReference>
<proteinExistence type="predicted"/>
<comment type="caution">
    <text evidence="2">The sequence shown here is derived from an EMBL/GenBank/DDBJ whole genome shotgun (WGS) entry which is preliminary data.</text>
</comment>
<dbReference type="Gene3D" id="3.40.50.150">
    <property type="entry name" value="Vaccinia Virus protein VP39"/>
    <property type="match status" value="1"/>
</dbReference>
<keyword evidence="1" id="KW-0808">Transferase</keyword>
<gene>
    <name evidence="2" type="ORF">THARTR1_05960</name>
</gene>
<dbReference type="InterPro" id="IPR029063">
    <property type="entry name" value="SAM-dependent_MTases_sf"/>
</dbReference>
<dbReference type="GO" id="GO:0016740">
    <property type="term" value="F:transferase activity"/>
    <property type="evidence" value="ECO:0007669"/>
    <property type="project" value="UniProtKB-KW"/>
</dbReference>
<dbReference type="SUPFAM" id="SSF53335">
    <property type="entry name" value="S-adenosyl-L-methionine-dependent methyltransferases"/>
    <property type="match status" value="1"/>
</dbReference>
<dbReference type="PANTHER" id="PTHR45681:SF6">
    <property type="entry name" value="POLYKETIDE SYNTHASE 37"/>
    <property type="match status" value="1"/>
</dbReference>